<dbReference type="HOGENOM" id="CLU_672030_0_0_7"/>
<dbReference type="STRING" id="1357400.HMPREF2086_00008"/>
<reference evidence="2 3" key="1">
    <citation type="journal article" date="2014" name="Genome Announc.">
        <title>Draft genome sequences of six enterohepatic helicobacter species isolated from humans and one from rhesus macaques.</title>
        <authorList>
            <person name="Shen Z."/>
            <person name="Sheh A."/>
            <person name="Young S.K."/>
            <person name="Abouelliel A."/>
            <person name="Ward D.V."/>
            <person name="Earl A.M."/>
            <person name="Fox J.G."/>
        </authorList>
    </citation>
    <scope>NUCLEOTIDE SEQUENCE [LARGE SCALE GENOMIC DNA]</scope>
    <source>
        <strain evidence="2 3">MIT 99-5501</strain>
    </source>
</reference>
<organism evidence="2 3">
    <name type="scientific">Helicobacter macacae MIT 99-5501</name>
    <dbReference type="NCBI Taxonomy" id="1357400"/>
    <lineage>
        <taxon>Bacteria</taxon>
        <taxon>Pseudomonadati</taxon>
        <taxon>Campylobacterota</taxon>
        <taxon>Epsilonproteobacteria</taxon>
        <taxon>Campylobacterales</taxon>
        <taxon>Helicobacteraceae</taxon>
        <taxon>Helicobacter</taxon>
    </lineage>
</organism>
<dbReference type="Pfam" id="PF13023">
    <property type="entry name" value="HD_3"/>
    <property type="match status" value="1"/>
</dbReference>
<evidence type="ECO:0000313" key="3">
    <source>
        <dbReference type="Proteomes" id="UP000018731"/>
    </source>
</evidence>
<dbReference type="Gene3D" id="1.10.3210.10">
    <property type="entry name" value="Hypothetical protein af1432"/>
    <property type="match status" value="2"/>
</dbReference>
<feature type="domain" description="HD" evidence="1">
    <location>
        <begin position="206"/>
        <end position="384"/>
    </location>
</feature>
<proteinExistence type="predicted"/>
<dbReference type="PATRIC" id="fig|1357400.3.peg.12"/>
<evidence type="ECO:0000259" key="1">
    <source>
        <dbReference type="Pfam" id="PF13023"/>
    </source>
</evidence>
<evidence type="ECO:0000313" key="2">
    <source>
        <dbReference type="EMBL" id="ETD24676.1"/>
    </source>
</evidence>
<dbReference type="SUPFAM" id="SSF109604">
    <property type="entry name" value="HD-domain/PDEase-like"/>
    <property type="match status" value="2"/>
</dbReference>
<name>V8CD74_9HELI</name>
<gene>
    <name evidence="2" type="ORF">HMPREF2086_00008</name>
</gene>
<sequence length="407" mass="47237">MKPTKSPRLKPSLLRKIFTAASIRRWNDQACPVEFVELDKQAHKMVIAYLLARYEEHINGASIDWERLILQFCYEFFERVILTDIKPPVFHKLTTRHNKELVKFTLANLQGDLGEYEFFSQMGEYLTSSEHLASHSPSLECEILKAAHYYASKWEFDIIYHFNTKMYDVQNIKKIIDKQVEDHYHLAGMQQIALYEDVRELITMLGQLRFQKRWSQTPRIPETSVLGHTLVVAISAYLLSLDLGACKQMRINHFLCGLFHDLPEVLTRDIISPIKHNVLGLDEFIKQIESEAVEEKILSKVPDNIKEDIVYFTQNEFANRYKIECFPHYAKSYEELFAQFNSDEYEPICGEFLKVCDHLSAYLEAKISIAHGISSKDLIEGAQGILDKRGDEVINGLDIGAVFREFE</sequence>
<dbReference type="AlphaFoldDB" id="V8CD74"/>
<protein>
    <recommendedName>
        <fullName evidence="1">HD domain-containing protein</fullName>
    </recommendedName>
</protein>
<keyword evidence="3" id="KW-1185">Reference proteome</keyword>
<comment type="caution">
    <text evidence="2">The sequence shown here is derived from an EMBL/GenBank/DDBJ whole genome shotgun (WGS) entry which is preliminary data.</text>
</comment>
<dbReference type="EMBL" id="AZJI01000001">
    <property type="protein sequence ID" value="ETD24676.1"/>
    <property type="molecule type" value="Genomic_DNA"/>
</dbReference>
<dbReference type="RefSeq" id="WP_023926678.1">
    <property type="nucleotide sequence ID" value="NZ_KI669454.1"/>
</dbReference>
<dbReference type="eggNOG" id="COG1896">
    <property type="taxonomic scope" value="Bacteria"/>
</dbReference>
<dbReference type="Proteomes" id="UP000018731">
    <property type="component" value="Unassembled WGS sequence"/>
</dbReference>
<dbReference type="OrthoDB" id="48898at2"/>
<dbReference type="InterPro" id="IPR006674">
    <property type="entry name" value="HD_domain"/>
</dbReference>
<accession>V8CD74</accession>